<comment type="caution">
    <text evidence="2">The sequence shown here is derived from an EMBL/GenBank/DDBJ whole genome shotgun (WGS) entry which is preliminary data.</text>
</comment>
<accession>A0A2N0PLR9</accession>
<keyword evidence="1" id="KW-1133">Transmembrane helix</keyword>
<keyword evidence="1" id="KW-0812">Transmembrane</keyword>
<name>A0A2N0PLR9_9GLOM</name>
<evidence type="ECO:0000313" key="2">
    <source>
        <dbReference type="EMBL" id="PKC07797.1"/>
    </source>
</evidence>
<sequence length="298" mass="34149">MFPDKFSCGTQFDSKKLNDNEIIQFNKQIAAESEWFIDRLGMCQNPYFWSHVRIAVPDPKNIKHTPKFYYSNDPLLTYLKNNQIKQLNKLLGTENSSSTEFWLKLASKAADGAFDQKPVFKGLCYIMLQTTEREEDNKGIQNLKYSNEFLDFLVILGSISLKALDLFCQNLAGMTIRTIKRHRSASEDAINNPDLCYENVARFKRLLDVLNYKGLVAAMTDCTKLKTGLQYSSKLGCIVRSTLNCSDCKIETYDNIYNTVSNIKNKNAIAKDVRIYIFQVISNIINSIILALNYLNFI</sequence>
<protein>
    <submittedName>
        <fullName evidence="2">Uncharacterized protein</fullName>
    </submittedName>
</protein>
<dbReference type="VEuPathDB" id="FungiDB:RhiirA1_479137"/>
<dbReference type="EMBL" id="LLXJ01000603">
    <property type="protein sequence ID" value="PKC07797.1"/>
    <property type="molecule type" value="Genomic_DNA"/>
</dbReference>
<proteinExistence type="predicted"/>
<dbReference type="Proteomes" id="UP000232722">
    <property type="component" value="Unassembled WGS sequence"/>
</dbReference>
<reference evidence="2 3" key="2">
    <citation type="submission" date="2017-09" db="EMBL/GenBank/DDBJ databases">
        <title>Extensive intraspecific genome diversity in a model arbuscular mycorrhizal fungus.</title>
        <authorList>
            <person name="Chen E.C."/>
            <person name="Morin E."/>
            <person name="Beaudet D."/>
            <person name="Noel J."/>
            <person name="Ndikumana S."/>
            <person name="Charron P."/>
            <person name="St-Onge C."/>
            <person name="Giorgi J."/>
            <person name="Grigoriev I.V."/>
            <person name="Roux C."/>
            <person name="Martin F.M."/>
            <person name="Corradi N."/>
        </authorList>
    </citation>
    <scope>NUCLEOTIDE SEQUENCE [LARGE SCALE GENOMIC DNA]</scope>
    <source>
        <strain evidence="2 3">A5</strain>
    </source>
</reference>
<dbReference type="VEuPathDB" id="FungiDB:RhiirFUN_023151"/>
<feature type="transmembrane region" description="Helical" evidence="1">
    <location>
        <begin position="275"/>
        <end position="295"/>
    </location>
</feature>
<dbReference type="VEuPathDB" id="FungiDB:FUN_017769"/>
<evidence type="ECO:0000313" key="3">
    <source>
        <dbReference type="Proteomes" id="UP000232722"/>
    </source>
</evidence>
<gene>
    <name evidence="2" type="ORF">RhiirA5_417714</name>
</gene>
<evidence type="ECO:0000256" key="1">
    <source>
        <dbReference type="SAM" id="Phobius"/>
    </source>
</evidence>
<reference evidence="2 3" key="1">
    <citation type="submission" date="2016-04" db="EMBL/GenBank/DDBJ databases">
        <title>Genome analyses suggest a sexual origin of heterokaryosis in a supposedly ancient asexual fungus.</title>
        <authorList>
            <person name="Ropars J."/>
            <person name="Sedzielewska K."/>
            <person name="Noel J."/>
            <person name="Charron P."/>
            <person name="Farinelli L."/>
            <person name="Marton T."/>
            <person name="Kruger M."/>
            <person name="Pelin A."/>
            <person name="Brachmann A."/>
            <person name="Corradi N."/>
        </authorList>
    </citation>
    <scope>NUCLEOTIDE SEQUENCE [LARGE SCALE GENOMIC DNA]</scope>
    <source>
        <strain evidence="2 3">A5</strain>
    </source>
</reference>
<dbReference type="AlphaFoldDB" id="A0A2N0PLR9"/>
<keyword evidence="1" id="KW-0472">Membrane</keyword>
<organism evidence="2 3">
    <name type="scientific">Rhizophagus irregularis</name>
    <dbReference type="NCBI Taxonomy" id="588596"/>
    <lineage>
        <taxon>Eukaryota</taxon>
        <taxon>Fungi</taxon>
        <taxon>Fungi incertae sedis</taxon>
        <taxon>Mucoromycota</taxon>
        <taxon>Glomeromycotina</taxon>
        <taxon>Glomeromycetes</taxon>
        <taxon>Glomerales</taxon>
        <taxon>Glomeraceae</taxon>
        <taxon>Rhizophagus</taxon>
    </lineage>
</organism>